<evidence type="ECO:0000256" key="1">
    <source>
        <dbReference type="ARBA" id="ARBA00022670"/>
    </source>
</evidence>
<dbReference type="OrthoDB" id="9758568at2"/>
<keyword evidence="2" id="KW-0720">Serine protease</keyword>
<gene>
    <name evidence="4" type="ORF">SAMN04487859_11899</name>
</gene>
<dbReference type="GO" id="GO:0004252">
    <property type="term" value="F:serine-type endopeptidase activity"/>
    <property type="evidence" value="ECO:0007669"/>
    <property type="project" value="UniProtKB-UniRule"/>
</dbReference>
<comment type="catalytic activity">
    <reaction evidence="2">
        <text>Hydrolysis of proteins in presence of ATP.</text>
        <dbReference type="EC" id="3.4.21.53"/>
    </reaction>
</comment>
<accession>A0A1I5F687</accession>
<dbReference type="Pfam" id="PF20437">
    <property type="entry name" value="LonC_helical"/>
    <property type="match status" value="1"/>
</dbReference>
<feature type="domain" description="Lon proteolytic" evidence="3">
    <location>
        <begin position="578"/>
        <end position="773"/>
    </location>
</feature>
<dbReference type="Gene3D" id="3.30.230.10">
    <property type="match status" value="1"/>
</dbReference>
<feature type="active site" evidence="2">
    <location>
        <position position="711"/>
    </location>
</feature>
<dbReference type="AlphaFoldDB" id="A0A1I5F687"/>
<dbReference type="InterPro" id="IPR014721">
    <property type="entry name" value="Ribsml_uS5_D2-typ_fold_subgr"/>
</dbReference>
<dbReference type="Pfam" id="PF20436">
    <property type="entry name" value="LonB_AAA-LID"/>
    <property type="match status" value="1"/>
</dbReference>
<sequence length="821" mass="89801">MAKKKSKAEVLPKGLAPEALRVACDPAELGFETTAELGSSPMTIGQDRAIDAINLAASITHKDFNIYVLGRMGMGRHDTVSKLISKQAADRPAPSDWVYVNNFDAPHKPNAMRLPAGSAFVLKSAMQHLVDDLANEIPALFESEEYQTQRRAIEEEFGQRHEEPIAEFAERAAKEGVALLRTPMGFMLAAIVDGKPIKPEVYEALAPEERKAIDAKVERLQEHLAKVLQHGPQLEKEYRQRIEGLHAGLAERVVSLRVKEVADQFRKNAEIGAYLEHVRKDMISNAELFLVSKEETNDGPFPEVIRKFHLEPQFDRYAVNIMVSHDVSKDVAAPVVSEDMPTLHYLSGRIEHISEMGTLATNFTLIKPGALHRANGGFLVLDAARLLSEPYAWEALKRSLQSQSISISSLGERLGLVSTVSLEPDPIPLELRVVLIGDRRLHMLLCLLDPEFNELFKLQADFEDDLPRTARTTRLMARVVAGYARQENLRPMTAGAVAALLDHAVRLADDSKKFTLQLGALKDVMREADHYAGQSGTASITDADISQAIAQADRRASRIRERLQEAVTRKTILIDTVGSAVGQVNGLSVIGTGQYNFGRPTRITARVRMGAGKVVDIEREVDLGGPLHSKGVLILGGFLASRYARDVPMSLQASLVFEQSYGGVDGDSASSAELYALLSALSGVAIRQGLAVTGSVNQNGEVQAIGGVNEKIEGFFDTCKARRLTGKQGVLIPAANVEHLMLRRDIVEAARAGKFRVIAIKTIDQGIEALTGRVAGKRKRGGNFPEGSINALVEAQLRAFAETRRRFAKDIEALPKAEDGK</sequence>
<dbReference type="Pfam" id="PF05362">
    <property type="entry name" value="Lon_C"/>
    <property type="match status" value="1"/>
</dbReference>
<name>A0A1I5F687_9RHOB</name>
<keyword evidence="5" id="KW-1185">Reference proteome</keyword>
<proteinExistence type="inferred from homology"/>
<evidence type="ECO:0000313" key="4">
    <source>
        <dbReference type="EMBL" id="SFO19285.1"/>
    </source>
</evidence>
<dbReference type="InterPro" id="IPR027065">
    <property type="entry name" value="Lon_Prtase"/>
</dbReference>
<keyword evidence="2" id="KW-0378">Hydrolase</keyword>
<dbReference type="InterPro" id="IPR008269">
    <property type="entry name" value="Lon_proteolytic"/>
</dbReference>
<dbReference type="EMBL" id="FOVP01000018">
    <property type="protein sequence ID" value="SFO19285.1"/>
    <property type="molecule type" value="Genomic_DNA"/>
</dbReference>
<dbReference type="PROSITE" id="PS51786">
    <property type="entry name" value="LON_PROTEOLYTIC"/>
    <property type="match status" value="1"/>
</dbReference>
<dbReference type="InterPro" id="IPR020568">
    <property type="entry name" value="Ribosomal_Su5_D2-typ_SF"/>
</dbReference>
<evidence type="ECO:0000259" key="3">
    <source>
        <dbReference type="PROSITE" id="PS51786"/>
    </source>
</evidence>
<reference evidence="5" key="1">
    <citation type="submission" date="2016-10" db="EMBL/GenBank/DDBJ databases">
        <authorList>
            <person name="Varghese N."/>
            <person name="Submissions S."/>
        </authorList>
    </citation>
    <scope>NUCLEOTIDE SEQUENCE [LARGE SCALE GENOMIC DNA]</scope>
    <source>
        <strain evidence="5">DSM 28463</strain>
    </source>
</reference>
<dbReference type="Pfam" id="PF13654">
    <property type="entry name" value="AAA_32"/>
    <property type="match status" value="1"/>
</dbReference>
<feature type="active site" evidence="2">
    <location>
        <position position="668"/>
    </location>
</feature>
<dbReference type="Gene3D" id="1.10.8.60">
    <property type="match status" value="1"/>
</dbReference>
<dbReference type="PANTHER" id="PTHR10046">
    <property type="entry name" value="ATP DEPENDENT LON PROTEASE FAMILY MEMBER"/>
    <property type="match status" value="1"/>
</dbReference>
<dbReference type="SUPFAM" id="SSF52540">
    <property type="entry name" value="P-loop containing nucleoside triphosphate hydrolases"/>
    <property type="match status" value="1"/>
</dbReference>
<keyword evidence="1 2" id="KW-0645">Protease</keyword>
<dbReference type="RefSeq" id="WP_092840969.1">
    <property type="nucleotide sequence ID" value="NZ_FOVP01000018.1"/>
</dbReference>
<dbReference type="GO" id="GO:0030163">
    <property type="term" value="P:protein catabolic process"/>
    <property type="evidence" value="ECO:0007669"/>
    <property type="project" value="InterPro"/>
</dbReference>
<dbReference type="EC" id="3.4.21.53" evidence="2"/>
<dbReference type="InterPro" id="IPR027417">
    <property type="entry name" value="P-loop_NTPase"/>
</dbReference>
<dbReference type="STRING" id="1005928.SAMN04487859_11899"/>
<dbReference type="Gene3D" id="3.40.50.300">
    <property type="entry name" value="P-loop containing nucleotide triphosphate hydrolases"/>
    <property type="match status" value="2"/>
</dbReference>
<dbReference type="Proteomes" id="UP000198599">
    <property type="component" value="Unassembled WGS sequence"/>
</dbReference>
<dbReference type="GO" id="GO:0004176">
    <property type="term" value="F:ATP-dependent peptidase activity"/>
    <property type="evidence" value="ECO:0007669"/>
    <property type="project" value="UniProtKB-UniRule"/>
</dbReference>
<evidence type="ECO:0000313" key="5">
    <source>
        <dbReference type="Proteomes" id="UP000198599"/>
    </source>
</evidence>
<evidence type="ECO:0000256" key="2">
    <source>
        <dbReference type="PROSITE-ProRule" id="PRU01122"/>
    </source>
</evidence>
<dbReference type="GO" id="GO:0006508">
    <property type="term" value="P:proteolysis"/>
    <property type="evidence" value="ECO:0007669"/>
    <property type="project" value="UniProtKB-KW"/>
</dbReference>
<dbReference type="SUPFAM" id="SSF54211">
    <property type="entry name" value="Ribosomal protein S5 domain 2-like"/>
    <property type="match status" value="1"/>
</dbReference>
<dbReference type="InterPro" id="IPR046844">
    <property type="entry name" value="Lon-like_helical"/>
</dbReference>
<organism evidence="4 5">
    <name type="scientific">Roseovarius lutimaris</name>
    <dbReference type="NCBI Taxonomy" id="1005928"/>
    <lineage>
        <taxon>Bacteria</taxon>
        <taxon>Pseudomonadati</taxon>
        <taxon>Pseudomonadota</taxon>
        <taxon>Alphaproteobacteria</taxon>
        <taxon>Rhodobacterales</taxon>
        <taxon>Roseobacteraceae</taxon>
        <taxon>Roseovarius</taxon>
    </lineage>
</organism>
<comment type="similarity">
    <text evidence="2">Belongs to the peptidase S16 family.</text>
</comment>
<protein>
    <recommendedName>
        <fullName evidence="2">endopeptidase La</fullName>
        <ecNumber evidence="2">3.4.21.53</ecNumber>
    </recommendedName>
</protein>
<dbReference type="InterPro" id="IPR041699">
    <property type="entry name" value="AAA_32"/>
</dbReference>
<dbReference type="InterPro" id="IPR046843">
    <property type="entry name" value="LonB_AAA-LID"/>
</dbReference>
<dbReference type="GO" id="GO:0005524">
    <property type="term" value="F:ATP binding"/>
    <property type="evidence" value="ECO:0007669"/>
    <property type="project" value="InterPro"/>
</dbReference>